<proteinExistence type="predicted"/>
<keyword evidence="1" id="KW-0812">Transmembrane</keyword>
<comment type="caution">
    <text evidence="2">The sequence shown here is derived from an EMBL/GenBank/DDBJ whole genome shotgun (WGS) entry which is preliminary data.</text>
</comment>
<name>A0A1X2A2D9_9MYCO</name>
<evidence type="ECO:0000256" key="1">
    <source>
        <dbReference type="SAM" id="Phobius"/>
    </source>
</evidence>
<sequence length="84" mass="9242">MPTNGDSILQAMVAGVLFELLLLTSIELVLYTTVQTRVWAVAPRFTCRKTPYNYLAPRRARAPGVTTDGLGPFIMDQDCAVVLL</sequence>
<protein>
    <submittedName>
        <fullName evidence="2">Uncharacterized protein</fullName>
    </submittedName>
</protein>
<dbReference type="Proteomes" id="UP000193781">
    <property type="component" value="Unassembled WGS sequence"/>
</dbReference>
<dbReference type="EMBL" id="LQPH01000003">
    <property type="protein sequence ID" value="ORW35702.1"/>
    <property type="molecule type" value="Genomic_DNA"/>
</dbReference>
<organism evidence="2 3">
    <name type="scientific">Mycobacterium nebraskense</name>
    <dbReference type="NCBI Taxonomy" id="244292"/>
    <lineage>
        <taxon>Bacteria</taxon>
        <taxon>Bacillati</taxon>
        <taxon>Actinomycetota</taxon>
        <taxon>Actinomycetes</taxon>
        <taxon>Mycobacteriales</taxon>
        <taxon>Mycobacteriaceae</taxon>
        <taxon>Mycobacterium</taxon>
    </lineage>
</organism>
<evidence type="ECO:0000313" key="2">
    <source>
        <dbReference type="EMBL" id="ORW35702.1"/>
    </source>
</evidence>
<reference evidence="2 3" key="1">
    <citation type="submission" date="2016-01" db="EMBL/GenBank/DDBJ databases">
        <title>The new phylogeny of the genus Mycobacterium.</title>
        <authorList>
            <person name="Tarcisio F."/>
            <person name="Conor M."/>
            <person name="Antonella G."/>
            <person name="Elisabetta G."/>
            <person name="Giulia F.S."/>
            <person name="Sara T."/>
            <person name="Anna F."/>
            <person name="Clotilde B."/>
            <person name="Roberto B."/>
            <person name="Veronica D.S."/>
            <person name="Fabio R."/>
            <person name="Monica P."/>
            <person name="Olivier J."/>
            <person name="Enrico T."/>
            <person name="Nicola S."/>
        </authorList>
    </citation>
    <scope>NUCLEOTIDE SEQUENCE [LARGE SCALE GENOMIC DNA]</scope>
    <source>
        <strain evidence="2 3">DSM 44803</strain>
    </source>
</reference>
<accession>A0A1X2A2D9</accession>
<feature type="transmembrane region" description="Helical" evidence="1">
    <location>
        <begin position="12"/>
        <end position="34"/>
    </location>
</feature>
<keyword evidence="3" id="KW-1185">Reference proteome</keyword>
<evidence type="ECO:0000313" key="3">
    <source>
        <dbReference type="Proteomes" id="UP000193781"/>
    </source>
</evidence>
<keyword evidence="1" id="KW-0472">Membrane</keyword>
<gene>
    <name evidence="2" type="ORF">AWC17_21590</name>
</gene>
<keyword evidence="1" id="KW-1133">Transmembrane helix</keyword>
<dbReference type="AlphaFoldDB" id="A0A1X2A2D9"/>